<keyword evidence="4" id="KW-1185">Reference proteome</keyword>
<evidence type="ECO:0000313" key="3">
    <source>
        <dbReference type="EMBL" id="TFJ86211.1"/>
    </source>
</evidence>
<dbReference type="Proteomes" id="UP000355283">
    <property type="component" value="Unassembled WGS sequence"/>
</dbReference>
<proteinExistence type="predicted"/>
<keyword evidence="2" id="KW-0732">Signal</keyword>
<dbReference type="OrthoDB" id="10302616at2759"/>
<dbReference type="AlphaFoldDB" id="A0A4D9D3A6"/>
<gene>
    <name evidence="3" type="ORF">NSK_002419</name>
</gene>
<sequence>MKLRALTSLVSCSLVQAFLVPVAPGMGRPREPLRPSSAVLASASEPVVEALAGRKPEYILMEDGHGRSINTTMIAYLRQDGKRYCLGAPVDSPMVLMDSGGRPIDPSSALAEGMFYQLDDYFTNKGYEILHTAGFLTIAGEPDWFDDDELEEGEEEEDSDDEYESEEEDDEREEAATAQMARQEAARKDDSVRVDPICDVEYEGSMYRIVQLLDRVPLSAEEDAEGKWVLVNDADTHLGLEKRAKK</sequence>
<evidence type="ECO:0000256" key="1">
    <source>
        <dbReference type="SAM" id="MobiDB-lite"/>
    </source>
</evidence>
<feature type="chain" id="PRO_5020022680" evidence="2">
    <location>
        <begin position="18"/>
        <end position="246"/>
    </location>
</feature>
<name>A0A4D9D3A6_9STRA</name>
<comment type="caution">
    <text evidence="3">The sequence shown here is derived from an EMBL/GenBank/DDBJ whole genome shotgun (WGS) entry which is preliminary data.</text>
</comment>
<feature type="region of interest" description="Disordered" evidence="1">
    <location>
        <begin position="150"/>
        <end position="194"/>
    </location>
</feature>
<feature type="compositionally biased region" description="Basic and acidic residues" evidence="1">
    <location>
        <begin position="184"/>
        <end position="193"/>
    </location>
</feature>
<protein>
    <submittedName>
        <fullName evidence="3">Uncharacterized protein</fullName>
    </submittedName>
</protein>
<dbReference type="EMBL" id="SDOX01000009">
    <property type="protein sequence ID" value="TFJ86211.1"/>
    <property type="molecule type" value="Genomic_DNA"/>
</dbReference>
<evidence type="ECO:0000256" key="2">
    <source>
        <dbReference type="SAM" id="SignalP"/>
    </source>
</evidence>
<evidence type="ECO:0000313" key="4">
    <source>
        <dbReference type="Proteomes" id="UP000355283"/>
    </source>
</evidence>
<feature type="signal peptide" evidence="2">
    <location>
        <begin position="1"/>
        <end position="17"/>
    </location>
</feature>
<feature type="compositionally biased region" description="Acidic residues" evidence="1">
    <location>
        <begin position="150"/>
        <end position="173"/>
    </location>
</feature>
<reference evidence="3 4" key="1">
    <citation type="submission" date="2019-01" db="EMBL/GenBank/DDBJ databases">
        <title>Nuclear Genome Assembly of the Microalgal Biofuel strain Nannochloropsis salina CCMP1776.</title>
        <authorList>
            <person name="Hovde B."/>
        </authorList>
    </citation>
    <scope>NUCLEOTIDE SEQUENCE [LARGE SCALE GENOMIC DNA]</scope>
    <source>
        <strain evidence="3 4">CCMP1776</strain>
    </source>
</reference>
<accession>A0A4D9D3A6</accession>
<organism evidence="3 4">
    <name type="scientific">Nannochloropsis salina CCMP1776</name>
    <dbReference type="NCBI Taxonomy" id="1027361"/>
    <lineage>
        <taxon>Eukaryota</taxon>
        <taxon>Sar</taxon>
        <taxon>Stramenopiles</taxon>
        <taxon>Ochrophyta</taxon>
        <taxon>Eustigmatophyceae</taxon>
        <taxon>Eustigmatales</taxon>
        <taxon>Monodopsidaceae</taxon>
        <taxon>Microchloropsis</taxon>
        <taxon>Microchloropsis salina</taxon>
    </lineage>
</organism>